<organism evidence="1 2">
    <name type="scientific">Trifolium medium</name>
    <dbReference type="NCBI Taxonomy" id="97028"/>
    <lineage>
        <taxon>Eukaryota</taxon>
        <taxon>Viridiplantae</taxon>
        <taxon>Streptophyta</taxon>
        <taxon>Embryophyta</taxon>
        <taxon>Tracheophyta</taxon>
        <taxon>Spermatophyta</taxon>
        <taxon>Magnoliopsida</taxon>
        <taxon>eudicotyledons</taxon>
        <taxon>Gunneridae</taxon>
        <taxon>Pentapetalae</taxon>
        <taxon>rosids</taxon>
        <taxon>fabids</taxon>
        <taxon>Fabales</taxon>
        <taxon>Fabaceae</taxon>
        <taxon>Papilionoideae</taxon>
        <taxon>50 kb inversion clade</taxon>
        <taxon>NPAAA clade</taxon>
        <taxon>Hologalegina</taxon>
        <taxon>IRL clade</taxon>
        <taxon>Trifolieae</taxon>
        <taxon>Trifolium</taxon>
    </lineage>
</organism>
<dbReference type="AlphaFoldDB" id="A0A392QGW5"/>
<reference evidence="1 2" key="1">
    <citation type="journal article" date="2018" name="Front. Plant Sci.">
        <title>Red Clover (Trifolium pratense) and Zigzag Clover (T. medium) - A Picture of Genomic Similarities and Differences.</title>
        <authorList>
            <person name="Dluhosova J."/>
            <person name="Istvanek J."/>
            <person name="Nedelnik J."/>
            <person name="Repkova J."/>
        </authorList>
    </citation>
    <scope>NUCLEOTIDE SEQUENCE [LARGE SCALE GENOMIC DNA]</scope>
    <source>
        <strain evidence="2">cv. 10/8</strain>
        <tissue evidence="1">Leaf</tissue>
    </source>
</reference>
<comment type="caution">
    <text evidence="1">The sequence shown here is derived from an EMBL/GenBank/DDBJ whole genome shotgun (WGS) entry which is preliminary data.</text>
</comment>
<feature type="non-terminal residue" evidence="1">
    <location>
        <position position="1"/>
    </location>
</feature>
<proteinExistence type="predicted"/>
<name>A0A392QGW5_9FABA</name>
<evidence type="ECO:0000313" key="1">
    <source>
        <dbReference type="EMBL" id="MCI22980.1"/>
    </source>
</evidence>
<dbReference type="EMBL" id="LXQA010133454">
    <property type="protein sequence ID" value="MCI22980.1"/>
    <property type="molecule type" value="Genomic_DNA"/>
</dbReference>
<accession>A0A392QGW5</accession>
<sequence length="83" mass="9264">SSSIGGLNGRVRFINMKLQNDDDVRTMFSIFSQYNMKGPIELDATLVRYVQDICSGLICPMTLDSDEVEVVDLALPQSCLYLV</sequence>
<evidence type="ECO:0000313" key="2">
    <source>
        <dbReference type="Proteomes" id="UP000265520"/>
    </source>
</evidence>
<protein>
    <submittedName>
        <fullName evidence="1">Photosystem I P700 chlorophyll a apoprotein</fullName>
    </submittedName>
</protein>
<dbReference type="Proteomes" id="UP000265520">
    <property type="component" value="Unassembled WGS sequence"/>
</dbReference>
<keyword evidence="2" id="KW-1185">Reference proteome</keyword>